<dbReference type="CDD" id="cd08504">
    <property type="entry name" value="PBP2_OppA"/>
    <property type="match status" value="1"/>
</dbReference>
<dbReference type="PROSITE" id="PS51257">
    <property type="entry name" value="PROKAR_LIPOPROTEIN"/>
    <property type="match status" value="1"/>
</dbReference>
<accession>A0A380TRZ3</accession>
<dbReference type="GO" id="GO:0015833">
    <property type="term" value="P:peptide transport"/>
    <property type="evidence" value="ECO:0007669"/>
    <property type="project" value="TreeGrafter"/>
</dbReference>
<dbReference type="PIRSF" id="PIRSF002741">
    <property type="entry name" value="MppA"/>
    <property type="match status" value="1"/>
</dbReference>
<dbReference type="SUPFAM" id="SSF53850">
    <property type="entry name" value="Periplasmic binding protein-like II"/>
    <property type="match status" value="1"/>
</dbReference>
<dbReference type="RefSeq" id="WP_115586635.1">
    <property type="nucleotide sequence ID" value="NZ_UFRM01000001.1"/>
</dbReference>
<keyword evidence="7" id="KW-1185">Reference proteome</keyword>
<dbReference type="FunFam" id="3.90.76.10:FF:000001">
    <property type="entry name" value="Oligopeptide ABC transporter substrate-binding protein"/>
    <property type="match status" value="1"/>
</dbReference>
<evidence type="ECO:0000256" key="3">
    <source>
        <dbReference type="ARBA" id="ARBA00022448"/>
    </source>
</evidence>
<keyword evidence="3" id="KW-0813">Transport</keyword>
<evidence type="ECO:0000259" key="5">
    <source>
        <dbReference type="Pfam" id="PF00496"/>
    </source>
</evidence>
<dbReference type="InterPro" id="IPR039424">
    <property type="entry name" value="SBP_5"/>
</dbReference>
<dbReference type="Gene3D" id="3.10.105.10">
    <property type="entry name" value="Dipeptide-binding Protein, Domain 3"/>
    <property type="match status" value="1"/>
</dbReference>
<dbReference type="InterPro" id="IPR030678">
    <property type="entry name" value="Peptide/Ni-bd"/>
</dbReference>
<dbReference type="GO" id="GO:0043190">
    <property type="term" value="C:ATP-binding cassette (ABC) transporter complex"/>
    <property type="evidence" value="ECO:0007669"/>
    <property type="project" value="InterPro"/>
</dbReference>
<evidence type="ECO:0000313" key="7">
    <source>
        <dbReference type="Proteomes" id="UP000254253"/>
    </source>
</evidence>
<dbReference type="Gene3D" id="3.40.190.10">
    <property type="entry name" value="Periplasmic binding protein-like II"/>
    <property type="match status" value="1"/>
</dbReference>
<proteinExistence type="inferred from homology"/>
<sequence>MHSAKQAVKFFQNLVGLLACLLILSACERDLPVKHVEPAKPETLPIIDHNILKRAIYTNKFQLDPHFVYSSAESAPLRDLFSGLLAYNEKGIVQPALAKTWFTENNKDWLFILDENAKWSNGEPVTAEDIVLSWQRLANPKNASPLAPYLVYMQLKHAKEILNGEKAVGELGVKALNATTLQIRLEKPNLVLPKMLAHVALLPSYQGEIPNPNMLITNGDYALAAQTDKSLLLQAVKNDPSFAKVEYHRISVLQSIKPFDIVENPLEGQQHNIWEFPRLCNYYYEFNFADPQLKHKEIRQAIKTMILSARIPHQYGIANFSVLPKSMLNSTEHQWNPIIIETLLTQAGINSNNPLQITLSYDEQGKHTEIAQQMIRTLGQSDLIKVTPQALDWSQLLAVREQKNYQLSRAGWCAEYADPLPFLLHFHSKSVDNKSNYHNPQVDEKLERLQNQNLTEEVRTQLIQSVVKHLDDDVAVLPMFQYYRRVALDPTILGIDLNNDSEVIYSKHLYRLKPKD</sequence>
<dbReference type="GO" id="GO:0030288">
    <property type="term" value="C:outer membrane-bounded periplasmic space"/>
    <property type="evidence" value="ECO:0007669"/>
    <property type="project" value="TreeGrafter"/>
</dbReference>
<dbReference type="Proteomes" id="UP000254253">
    <property type="component" value="Unassembled WGS sequence"/>
</dbReference>
<dbReference type="EMBL" id="UFRN01000002">
    <property type="protein sequence ID" value="SUT90519.1"/>
    <property type="molecule type" value="Genomic_DNA"/>
</dbReference>
<organism evidence="6 7">
    <name type="scientific">Actinobacillus lignieresii</name>
    <dbReference type="NCBI Taxonomy" id="720"/>
    <lineage>
        <taxon>Bacteria</taxon>
        <taxon>Pseudomonadati</taxon>
        <taxon>Pseudomonadota</taxon>
        <taxon>Gammaproteobacteria</taxon>
        <taxon>Pasteurellales</taxon>
        <taxon>Pasteurellaceae</taxon>
        <taxon>Actinobacillus</taxon>
    </lineage>
</organism>
<evidence type="ECO:0000256" key="1">
    <source>
        <dbReference type="ARBA" id="ARBA00004196"/>
    </source>
</evidence>
<comment type="subcellular location">
    <subcellularLocation>
        <location evidence="1">Cell envelope</location>
    </subcellularLocation>
</comment>
<name>A0A380TRZ3_ACTLI</name>
<dbReference type="Gene3D" id="3.90.76.10">
    <property type="entry name" value="Dipeptide-binding Protein, Domain 1"/>
    <property type="match status" value="1"/>
</dbReference>
<evidence type="ECO:0000256" key="4">
    <source>
        <dbReference type="ARBA" id="ARBA00022729"/>
    </source>
</evidence>
<evidence type="ECO:0000313" key="6">
    <source>
        <dbReference type="EMBL" id="SUT90519.1"/>
    </source>
</evidence>
<dbReference type="AlphaFoldDB" id="A0A380TRZ3"/>
<gene>
    <name evidence="6" type="primary">oppA</name>
    <name evidence="6" type="ORF">NCTC4191_00306</name>
</gene>
<evidence type="ECO:0000256" key="2">
    <source>
        <dbReference type="ARBA" id="ARBA00005695"/>
    </source>
</evidence>
<keyword evidence="4" id="KW-0732">Signal</keyword>
<reference evidence="6 7" key="1">
    <citation type="submission" date="2018-06" db="EMBL/GenBank/DDBJ databases">
        <authorList>
            <consortium name="Pathogen Informatics"/>
            <person name="Doyle S."/>
        </authorList>
    </citation>
    <scope>NUCLEOTIDE SEQUENCE [LARGE SCALE GENOMIC DNA]</scope>
    <source>
        <strain evidence="6 7">NCTC4191</strain>
    </source>
</reference>
<dbReference type="PANTHER" id="PTHR30290">
    <property type="entry name" value="PERIPLASMIC BINDING COMPONENT OF ABC TRANSPORTER"/>
    <property type="match status" value="1"/>
</dbReference>
<protein>
    <submittedName>
        <fullName evidence="6">Putative oligopeptide transporter,periplasmic-binding protein</fullName>
    </submittedName>
</protein>
<dbReference type="PANTHER" id="PTHR30290:SF10">
    <property type="entry name" value="PERIPLASMIC OLIGOPEPTIDE-BINDING PROTEIN-RELATED"/>
    <property type="match status" value="1"/>
</dbReference>
<dbReference type="Pfam" id="PF00496">
    <property type="entry name" value="SBP_bac_5"/>
    <property type="match status" value="1"/>
</dbReference>
<dbReference type="InterPro" id="IPR000914">
    <property type="entry name" value="SBP_5_dom"/>
</dbReference>
<comment type="similarity">
    <text evidence="2">Belongs to the bacterial solute-binding protein 5 family.</text>
</comment>
<dbReference type="GO" id="GO:1904680">
    <property type="term" value="F:peptide transmembrane transporter activity"/>
    <property type="evidence" value="ECO:0007669"/>
    <property type="project" value="TreeGrafter"/>
</dbReference>
<feature type="domain" description="Solute-binding protein family 5" evidence="5">
    <location>
        <begin position="93"/>
        <end position="431"/>
    </location>
</feature>